<dbReference type="EMBL" id="CP094298">
    <property type="protein sequence ID" value="UNZ05936.1"/>
    <property type="molecule type" value="Genomic_DNA"/>
</dbReference>
<gene>
    <name evidence="5" type="ORF">SRIMR7_27680</name>
</gene>
<evidence type="ECO:0000256" key="1">
    <source>
        <dbReference type="ARBA" id="ARBA00022679"/>
    </source>
</evidence>
<proteinExistence type="predicted"/>
<name>A0ABY3Z6K4_STRRM</name>
<sequence>MSEATKPAQGQGAALTVGEHDPELVKRLEDGLDAFNAAATGHAEEAEFSVRVTDADGELIGGLSARAWGGLCDIHLLWVREDSRGQGWGAKLLRAAEEEGIRRGCDRAAVSSYTFQAPEFYQRQGYEEVGRLPGIPGGHEDVFLYKKLG</sequence>
<feature type="region of interest" description="Disordered" evidence="3">
    <location>
        <begin position="1"/>
        <end position="20"/>
    </location>
</feature>
<dbReference type="InterPro" id="IPR000182">
    <property type="entry name" value="GNAT_dom"/>
</dbReference>
<evidence type="ECO:0000313" key="6">
    <source>
        <dbReference type="Proteomes" id="UP000829494"/>
    </source>
</evidence>
<evidence type="ECO:0000259" key="4">
    <source>
        <dbReference type="PROSITE" id="PS51186"/>
    </source>
</evidence>
<dbReference type="PANTHER" id="PTHR43877:SF2">
    <property type="entry name" value="AMINOALKYLPHOSPHONATE N-ACETYLTRANSFERASE-RELATED"/>
    <property type="match status" value="1"/>
</dbReference>
<protein>
    <submittedName>
        <fullName evidence="5">Acetyltransferase</fullName>
    </submittedName>
</protein>
<accession>A0ABY3Z6K4</accession>
<dbReference type="GeneID" id="66854932"/>
<dbReference type="Pfam" id="PF00583">
    <property type="entry name" value="Acetyltransf_1"/>
    <property type="match status" value="1"/>
</dbReference>
<dbReference type="PANTHER" id="PTHR43877">
    <property type="entry name" value="AMINOALKYLPHOSPHONATE N-ACETYLTRANSFERASE-RELATED-RELATED"/>
    <property type="match status" value="1"/>
</dbReference>
<dbReference type="Proteomes" id="UP000829494">
    <property type="component" value="Chromosome"/>
</dbReference>
<dbReference type="SUPFAM" id="SSF55729">
    <property type="entry name" value="Acyl-CoA N-acyltransferases (Nat)"/>
    <property type="match status" value="1"/>
</dbReference>
<reference evidence="5 6" key="1">
    <citation type="submission" date="2022-03" db="EMBL/GenBank/DDBJ databases">
        <title>Complete genome of Streptomyces rimosus ssp. rimosus R7 (=ATCC 10970).</title>
        <authorList>
            <person name="Beganovic S."/>
            <person name="Ruckert C."/>
            <person name="Busche T."/>
            <person name="Kalinowski J."/>
            <person name="Wittmann C."/>
        </authorList>
    </citation>
    <scope>NUCLEOTIDE SEQUENCE [LARGE SCALE GENOMIC DNA]</scope>
    <source>
        <strain evidence="5 6">R7</strain>
    </source>
</reference>
<dbReference type="InterPro" id="IPR016181">
    <property type="entry name" value="Acyl_CoA_acyltransferase"/>
</dbReference>
<dbReference type="PROSITE" id="PS51186">
    <property type="entry name" value="GNAT"/>
    <property type="match status" value="1"/>
</dbReference>
<evidence type="ECO:0000313" key="5">
    <source>
        <dbReference type="EMBL" id="UNZ05936.1"/>
    </source>
</evidence>
<dbReference type="InterPro" id="IPR050832">
    <property type="entry name" value="Bact_Acetyltransf"/>
</dbReference>
<organism evidence="5 6">
    <name type="scientific">Streptomyces rimosus subsp. rimosus</name>
    <dbReference type="NCBI Taxonomy" id="132474"/>
    <lineage>
        <taxon>Bacteria</taxon>
        <taxon>Bacillati</taxon>
        <taxon>Actinomycetota</taxon>
        <taxon>Actinomycetes</taxon>
        <taxon>Kitasatosporales</taxon>
        <taxon>Streptomycetaceae</taxon>
        <taxon>Streptomyces</taxon>
    </lineage>
</organism>
<feature type="domain" description="N-acetyltransferase" evidence="4">
    <location>
        <begin position="12"/>
        <end position="149"/>
    </location>
</feature>
<dbReference type="RefSeq" id="WP_003980733.1">
    <property type="nucleotide sequence ID" value="NZ_CP043497.1"/>
</dbReference>
<keyword evidence="1" id="KW-0808">Transferase</keyword>
<keyword evidence="2" id="KW-0012">Acyltransferase</keyword>
<dbReference type="Gene3D" id="3.40.630.30">
    <property type="match status" value="1"/>
</dbReference>
<keyword evidence="6" id="KW-1185">Reference proteome</keyword>
<dbReference type="CDD" id="cd04301">
    <property type="entry name" value="NAT_SF"/>
    <property type="match status" value="1"/>
</dbReference>
<evidence type="ECO:0000256" key="3">
    <source>
        <dbReference type="SAM" id="MobiDB-lite"/>
    </source>
</evidence>
<evidence type="ECO:0000256" key="2">
    <source>
        <dbReference type="ARBA" id="ARBA00023315"/>
    </source>
</evidence>